<comment type="pathway">
    <text evidence="3">Cofactor biosynthesis; tetrahydrofolate biosynthesis; 7,8-dihydrofolate from 2-amino-4-hydroxy-6-hydroxymethyl-7,8-dihydropteridine diphosphate and 4-aminobenzoate: step 1/2.</text>
</comment>
<accession>A0A937F6A4</accession>
<protein>
    <recommendedName>
        <fullName evidence="6">Dihydropteroate synthase</fullName>
        <ecNumber evidence="5">2.5.1.15</ecNumber>
    </recommendedName>
    <alternativeName>
        <fullName evidence="11">Dihydropteroate pyrophosphorylase</fullName>
    </alternativeName>
</protein>
<reference evidence="13" key="1">
    <citation type="submission" date="2021-01" db="EMBL/GenBank/DDBJ databases">
        <title>Fulvivirga kasyanovii gen. nov., sp nov., a novel member of the phylum Bacteroidetes isolated from seawater in a mussel farm.</title>
        <authorList>
            <person name="Zhao L.-H."/>
            <person name="Wang Z.-J."/>
        </authorList>
    </citation>
    <scope>NUCLEOTIDE SEQUENCE</scope>
    <source>
        <strain evidence="13">2943</strain>
    </source>
</reference>
<dbReference type="SUPFAM" id="SSF51717">
    <property type="entry name" value="Dihydropteroate synthetase-like"/>
    <property type="match status" value="1"/>
</dbReference>
<proteinExistence type="inferred from homology"/>
<evidence type="ECO:0000256" key="3">
    <source>
        <dbReference type="ARBA" id="ARBA00004763"/>
    </source>
</evidence>
<keyword evidence="10" id="KW-0289">Folate biosynthesis</keyword>
<dbReference type="InterPro" id="IPR045031">
    <property type="entry name" value="DHP_synth-like"/>
</dbReference>
<dbReference type="InterPro" id="IPR011005">
    <property type="entry name" value="Dihydropteroate_synth-like_sf"/>
</dbReference>
<dbReference type="InterPro" id="IPR000489">
    <property type="entry name" value="Pterin-binding_dom"/>
</dbReference>
<comment type="similarity">
    <text evidence="4">Belongs to the DHPS family.</text>
</comment>
<evidence type="ECO:0000256" key="6">
    <source>
        <dbReference type="ARBA" id="ARBA00016919"/>
    </source>
</evidence>
<name>A0A937F6A4_9BACT</name>
<dbReference type="PROSITE" id="PS00793">
    <property type="entry name" value="DHPS_2"/>
    <property type="match status" value="1"/>
</dbReference>
<keyword evidence="8" id="KW-0479">Metal-binding</keyword>
<dbReference type="EC" id="2.5.1.15" evidence="5"/>
<sequence length="257" mass="28409">MGILNLTPDSFFDGGQHNNEKEALKKASQLLKNGADMIDVGGYSSRPDAIDISTEEEIKRITPTIKNIKSEFPESIISVDTFRAAVAEAAVNAGADIINDISGGTLDDKMFDTVAQLQVPYILMHMKGTPQSMQKETDYDDLLLDIIDFFQKSLSNLHEKGVKDIILDPGFGFAKTVHQNYVLLKNLHYFDSLGLPLLVGISRKSMIYKELNIEPSEALNGTTVLNTMALMNGAKILRVHDVKEAVEAVKLFNLTYN</sequence>
<comment type="cofactor">
    <cofactor evidence="2">
        <name>Mg(2+)</name>
        <dbReference type="ChEBI" id="CHEBI:18420"/>
    </cofactor>
</comment>
<dbReference type="GO" id="GO:0046656">
    <property type="term" value="P:folic acid biosynthetic process"/>
    <property type="evidence" value="ECO:0007669"/>
    <property type="project" value="UniProtKB-KW"/>
</dbReference>
<dbReference type="FunFam" id="3.20.20.20:FF:000006">
    <property type="entry name" value="Dihydropteroate synthase"/>
    <property type="match status" value="1"/>
</dbReference>
<dbReference type="NCBIfam" id="TIGR01496">
    <property type="entry name" value="DHPS"/>
    <property type="match status" value="1"/>
</dbReference>
<dbReference type="InterPro" id="IPR006390">
    <property type="entry name" value="DHP_synth_dom"/>
</dbReference>
<dbReference type="GO" id="GO:0005829">
    <property type="term" value="C:cytosol"/>
    <property type="evidence" value="ECO:0007669"/>
    <property type="project" value="TreeGrafter"/>
</dbReference>
<dbReference type="Proteomes" id="UP000659388">
    <property type="component" value="Unassembled WGS sequence"/>
</dbReference>
<gene>
    <name evidence="13" type="primary">folP</name>
    <name evidence="13" type="ORF">JL102_02780</name>
</gene>
<dbReference type="AlphaFoldDB" id="A0A937F6A4"/>
<keyword evidence="14" id="KW-1185">Reference proteome</keyword>
<comment type="caution">
    <text evidence="13">The sequence shown here is derived from an EMBL/GenBank/DDBJ whole genome shotgun (WGS) entry which is preliminary data.</text>
</comment>
<evidence type="ECO:0000256" key="8">
    <source>
        <dbReference type="ARBA" id="ARBA00022723"/>
    </source>
</evidence>
<dbReference type="PANTHER" id="PTHR20941:SF1">
    <property type="entry name" value="FOLIC ACID SYNTHESIS PROTEIN FOL1"/>
    <property type="match status" value="1"/>
</dbReference>
<evidence type="ECO:0000256" key="11">
    <source>
        <dbReference type="ARBA" id="ARBA00030193"/>
    </source>
</evidence>
<evidence type="ECO:0000256" key="10">
    <source>
        <dbReference type="ARBA" id="ARBA00022909"/>
    </source>
</evidence>
<keyword evidence="7 13" id="KW-0808">Transferase</keyword>
<dbReference type="CDD" id="cd00739">
    <property type="entry name" value="DHPS"/>
    <property type="match status" value="1"/>
</dbReference>
<keyword evidence="9" id="KW-0460">Magnesium</keyword>
<evidence type="ECO:0000256" key="9">
    <source>
        <dbReference type="ARBA" id="ARBA00022842"/>
    </source>
</evidence>
<dbReference type="Pfam" id="PF00809">
    <property type="entry name" value="Pterin_bind"/>
    <property type="match status" value="1"/>
</dbReference>
<dbReference type="Gene3D" id="3.20.20.20">
    <property type="entry name" value="Dihydropteroate synthase-like"/>
    <property type="match status" value="1"/>
</dbReference>
<dbReference type="PROSITE" id="PS50972">
    <property type="entry name" value="PTERIN_BINDING"/>
    <property type="match status" value="1"/>
</dbReference>
<evidence type="ECO:0000259" key="12">
    <source>
        <dbReference type="PROSITE" id="PS50972"/>
    </source>
</evidence>
<evidence type="ECO:0000256" key="2">
    <source>
        <dbReference type="ARBA" id="ARBA00001946"/>
    </source>
</evidence>
<evidence type="ECO:0000256" key="7">
    <source>
        <dbReference type="ARBA" id="ARBA00022679"/>
    </source>
</evidence>
<evidence type="ECO:0000313" key="14">
    <source>
        <dbReference type="Proteomes" id="UP000659388"/>
    </source>
</evidence>
<dbReference type="PANTHER" id="PTHR20941">
    <property type="entry name" value="FOLATE SYNTHESIS PROTEINS"/>
    <property type="match status" value="1"/>
</dbReference>
<organism evidence="13 14">
    <name type="scientific">Fulvivirga sediminis</name>
    <dbReference type="NCBI Taxonomy" id="2803949"/>
    <lineage>
        <taxon>Bacteria</taxon>
        <taxon>Pseudomonadati</taxon>
        <taxon>Bacteroidota</taxon>
        <taxon>Cytophagia</taxon>
        <taxon>Cytophagales</taxon>
        <taxon>Fulvivirgaceae</taxon>
        <taxon>Fulvivirga</taxon>
    </lineage>
</organism>
<evidence type="ECO:0000256" key="4">
    <source>
        <dbReference type="ARBA" id="ARBA00009503"/>
    </source>
</evidence>
<dbReference type="EMBL" id="JAESIY010000001">
    <property type="protein sequence ID" value="MBL3655039.1"/>
    <property type="molecule type" value="Genomic_DNA"/>
</dbReference>
<dbReference type="GO" id="GO:0004156">
    <property type="term" value="F:dihydropteroate synthase activity"/>
    <property type="evidence" value="ECO:0007669"/>
    <property type="project" value="UniProtKB-EC"/>
</dbReference>
<comment type="catalytic activity">
    <reaction evidence="1">
        <text>(7,8-dihydropterin-6-yl)methyl diphosphate + 4-aminobenzoate = 7,8-dihydropteroate + diphosphate</text>
        <dbReference type="Rhea" id="RHEA:19949"/>
        <dbReference type="ChEBI" id="CHEBI:17836"/>
        <dbReference type="ChEBI" id="CHEBI:17839"/>
        <dbReference type="ChEBI" id="CHEBI:33019"/>
        <dbReference type="ChEBI" id="CHEBI:72950"/>
        <dbReference type="EC" id="2.5.1.15"/>
    </reaction>
</comment>
<evidence type="ECO:0000256" key="5">
    <source>
        <dbReference type="ARBA" id="ARBA00012458"/>
    </source>
</evidence>
<evidence type="ECO:0000313" key="13">
    <source>
        <dbReference type="EMBL" id="MBL3655039.1"/>
    </source>
</evidence>
<feature type="domain" description="Pterin-binding" evidence="12">
    <location>
        <begin position="1"/>
        <end position="250"/>
    </location>
</feature>
<dbReference type="GO" id="GO:0046872">
    <property type="term" value="F:metal ion binding"/>
    <property type="evidence" value="ECO:0007669"/>
    <property type="project" value="UniProtKB-KW"/>
</dbReference>
<evidence type="ECO:0000256" key="1">
    <source>
        <dbReference type="ARBA" id="ARBA00000012"/>
    </source>
</evidence>
<dbReference type="GO" id="GO:0046654">
    <property type="term" value="P:tetrahydrofolate biosynthetic process"/>
    <property type="evidence" value="ECO:0007669"/>
    <property type="project" value="TreeGrafter"/>
</dbReference>